<dbReference type="GeneID" id="81430930"/>
<comment type="caution">
    <text evidence="1">The sequence shown here is derived from an EMBL/GenBank/DDBJ whole genome shotgun (WGS) entry which is preliminary data.</text>
</comment>
<protein>
    <submittedName>
        <fullName evidence="1">Uncharacterized protein</fullName>
    </submittedName>
</protein>
<sequence length="103" mass="11418">MWRLVTRHSRGWCCQGNSGAYVCAISWGITDPRDVVRKAWRVACHGNPTPRDGSTVQRMRGPVLDARTGKRISAAAVSIYESECTGNGAWDSRRKEAVQIKTV</sequence>
<gene>
    <name evidence="1" type="ORF">N7482_009630</name>
</gene>
<dbReference type="RefSeq" id="XP_056539460.1">
    <property type="nucleotide sequence ID" value="XM_056691754.1"/>
</dbReference>
<accession>A0A9W9HPR4</accession>
<name>A0A9W9HPR4_9EURO</name>
<evidence type="ECO:0000313" key="2">
    <source>
        <dbReference type="Proteomes" id="UP001149163"/>
    </source>
</evidence>
<organism evidence="1 2">
    <name type="scientific">Penicillium canariense</name>
    <dbReference type="NCBI Taxonomy" id="189055"/>
    <lineage>
        <taxon>Eukaryota</taxon>
        <taxon>Fungi</taxon>
        <taxon>Dikarya</taxon>
        <taxon>Ascomycota</taxon>
        <taxon>Pezizomycotina</taxon>
        <taxon>Eurotiomycetes</taxon>
        <taxon>Eurotiomycetidae</taxon>
        <taxon>Eurotiales</taxon>
        <taxon>Aspergillaceae</taxon>
        <taxon>Penicillium</taxon>
    </lineage>
</organism>
<keyword evidence="2" id="KW-1185">Reference proteome</keyword>
<reference evidence="1" key="2">
    <citation type="journal article" date="2023" name="IMA Fungus">
        <title>Comparative genomic study of the Penicillium genus elucidates a diverse pangenome and 15 lateral gene transfer events.</title>
        <authorList>
            <person name="Petersen C."/>
            <person name="Sorensen T."/>
            <person name="Nielsen M.R."/>
            <person name="Sondergaard T.E."/>
            <person name="Sorensen J.L."/>
            <person name="Fitzpatrick D.A."/>
            <person name="Frisvad J.C."/>
            <person name="Nielsen K.L."/>
        </authorList>
    </citation>
    <scope>NUCLEOTIDE SEQUENCE</scope>
    <source>
        <strain evidence="1">IBT 26290</strain>
    </source>
</reference>
<reference evidence="1" key="1">
    <citation type="submission" date="2022-11" db="EMBL/GenBank/DDBJ databases">
        <authorList>
            <person name="Petersen C."/>
        </authorList>
    </citation>
    <scope>NUCLEOTIDE SEQUENCE</scope>
    <source>
        <strain evidence="1">IBT 26290</strain>
    </source>
</reference>
<dbReference type="Proteomes" id="UP001149163">
    <property type="component" value="Unassembled WGS sequence"/>
</dbReference>
<evidence type="ECO:0000313" key="1">
    <source>
        <dbReference type="EMBL" id="KAJ5153152.1"/>
    </source>
</evidence>
<dbReference type="EMBL" id="JAPQKN010000007">
    <property type="protein sequence ID" value="KAJ5153152.1"/>
    <property type="molecule type" value="Genomic_DNA"/>
</dbReference>
<proteinExistence type="predicted"/>
<dbReference type="AlphaFoldDB" id="A0A9W9HPR4"/>